<dbReference type="PATRIC" id="fig|571915.4.peg.2037"/>
<dbReference type="RefSeq" id="WP_047262296.1">
    <property type="nucleotide sequence ID" value="NZ_CP011542.1"/>
</dbReference>
<proteinExistence type="predicted"/>
<reference evidence="2" key="2">
    <citation type="submission" date="2015-05" db="EMBL/GenBank/DDBJ databases">
        <title>Complete genome sequence of Corynebacterium mustelae DSM 45274, isolated from various tissues of a male ferret with lethal sepsis.</title>
        <authorList>
            <person name="Ruckert C."/>
            <person name="Albersmeier A."/>
            <person name="Winkler A."/>
            <person name="Tauch A."/>
        </authorList>
    </citation>
    <scope>NUCLEOTIDE SEQUENCE [LARGE SCALE GENOMIC DNA]</scope>
    <source>
        <strain evidence="2">DSM 45274</strain>
    </source>
</reference>
<name>A0A0G3H565_9CORY</name>
<reference evidence="1 2" key="1">
    <citation type="journal article" date="2015" name="Genome Announc.">
        <title>Complete Genome Sequence of the Type Strain Corynebacterium mustelae DSM 45274, Isolated from Various Tissues of a Male Ferret with Lethal Sepsis.</title>
        <authorList>
            <person name="Ruckert C."/>
            <person name="Eimer J."/>
            <person name="Winkler A."/>
            <person name="Tauch A."/>
        </authorList>
    </citation>
    <scope>NUCLEOTIDE SEQUENCE [LARGE SCALE GENOMIC DNA]</scope>
    <source>
        <strain evidence="1 2">DSM 45274</strain>
    </source>
</reference>
<accession>A0A0G3H565</accession>
<keyword evidence="2" id="KW-1185">Reference proteome</keyword>
<sequence length="161" mass="18917">MEKPNRISSDFYQLLLRSGWYPERKVAKEDLSNDLETFPDEVTDFLREIWGLHVVRETISPLSGLSDAPSYFTSVFEFGEPSSQLWHDPEWENPLDQPLRMFGNQDQRQLLIDHSGRIFIIPDNGDVYFVGGQFYEGLYNLIYGFGARYIVYEDGEFWEEK</sequence>
<dbReference type="KEGG" id="cmv:CMUST_09605"/>
<protein>
    <submittedName>
        <fullName evidence="1">SUKH-3 immunity protein</fullName>
    </submittedName>
</protein>
<dbReference type="InterPro" id="IPR025850">
    <property type="entry name" value="SUKH-3"/>
</dbReference>
<organism evidence="1 2">
    <name type="scientific">Corynebacterium mustelae</name>
    <dbReference type="NCBI Taxonomy" id="571915"/>
    <lineage>
        <taxon>Bacteria</taxon>
        <taxon>Bacillati</taxon>
        <taxon>Actinomycetota</taxon>
        <taxon>Actinomycetes</taxon>
        <taxon>Mycobacteriales</taxon>
        <taxon>Corynebacteriaceae</taxon>
        <taxon>Corynebacterium</taxon>
    </lineage>
</organism>
<evidence type="ECO:0000313" key="2">
    <source>
        <dbReference type="Proteomes" id="UP000035199"/>
    </source>
</evidence>
<dbReference type="EMBL" id="CP011542">
    <property type="protein sequence ID" value="AKK06237.1"/>
    <property type="molecule type" value="Genomic_DNA"/>
</dbReference>
<dbReference type="AlphaFoldDB" id="A0A0G3H565"/>
<dbReference type="Proteomes" id="UP000035199">
    <property type="component" value="Chromosome"/>
</dbReference>
<dbReference type="Pfam" id="PF14433">
    <property type="entry name" value="SUKH-3"/>
    <property type="match status" value="1"/>
</dbReference>
<evidence type="ECO:0000313" key="1">
    <source>
        <dbReference type="EMBL" id="AKK06237.1"/>
    </source>
</evidence>
<gene>
    <name evidence="1" type="ORF">CMUST_09605</name>
</gene>
<dbReference type="OrthoDB" id="3351204at2"/>